<dbReference type="PANTHER" id="PTHR47217">
    <property type="entry name" value="GLOBIN-LIKE PROTEIN"/>
    <property type="match status" value="1"/>
</dbReference>
<proteinExistence type="inferred from homology"/>
<reference evidence="8" key="1">
    <citation type="submission" date="2021-11" db="EMBL/GenBank/DDBJ databases">
        <authorList>
            <person name="Schell T."/>
        </authorList>
    </citation>
    <scope>NUCLEOTIDE SEQUENCE</scope>
    <source>
        <strain evidence="8">M5</strain>
    </source>
</reference>
<sequence length="171" mass="19127">MEDFQSVNVAAVQNTWAIIKQDADTNAPQFYVALLTAHPEYQALFDAFANVPVGELLNADLHVRKNHFNKNYKLILSLLFNQSLSVKVLARLSELIDSLGNPERLISKLIDSMANEHKGRGTTRAHFDNAFVVLLDFLAAKLGSAFTPEAKQAWTVTIHGISTVLRWRHSL</sequence>
<dbReference type="InterPro" id="IPR002336">
    <property type="entry name" value="Erythrocruorin"/>
</dbReference>
<dbReference type="InterPro" id="IPR012292">
    <property type="entry name" value="Globin/Proto"/>
</dbReference>
<comment type="caution">
    <text evidence="8">The sequence shown here is derived from an EMBL/GenBank/DDBJ whole genome shotgun (WGS) entry which is preliminary data.</text>
</comment>
<evidence type="ECO:0000256" key="6">
    <source>
        <dbReference type="RuleBase" id="RU000356"/>
    </source>
</evidence>
<dbReference type="InterPro" id="IPR000971">
    <property type="entry name" value="Globin"/>
</dbReference>
<keyword evidence="1 6" id="KW-0813">Transport</keyword>
<organism evidence="8 9">
    <name type="scientific">Daphnia galeata</name>
    <dbReference type="NCBI Taxonomy" id="27404"/>
    <lineage>
        <taxon>Eukaryota</taxon>
        <taxon>Metazoa</taxon>
        <taxon>Ecdysozoa</taxon>
        <taxon>Arthropoda</taxon>
        <taxon>Crustacea</taxon>
        <taxon>Branchiopoda</taxon>
        <taxon>Diplostraca</taxon>
        <taxon>Cladocera</taxon>
        <taxon>Anomopoda</taxon>
        <taxon>Daphniidae</taxon>
        <taxon>Daphnia</taxon>
    </lineage>
</organism>
<comment type="similarity">
    <text evidence="6">Belongs to the globin family.</text>
</comment>
<dbReference type="Proteomes" id="UP000789390">
    <property type="component" value="Unassembled WGS sequence"/>
</dbReference>
<dbReference type="PRINTS" id="PR00611">
    <property type="entry name" value="ERYTHCRUORIN"/>
</dbReference>
<keyword evidence="4" id="KW-0479">Metal-binding</keyword>
<name>A0A8J2RWN7_9CRUS</name>
<accession>A0A8J2RWN7</accession>
<dbReference type="EMBL" id="CAKKLH010000309">
    <property type="protein sequence ID" value="CAH0110954.1"/>
    <property type="molecule type" value="Genomic_DNA"/>
</dbReference>
<dbReference type="GO" id="GO:0019825">
    <property type="term" value="F:oxygen binding"/>
    <property type="evidence" value="ECO:0007669"/>
    <property type="project" value="InterPro"/>
</dbReference>
<keyword evidence="9" id="KW-1185">Reference proteome</keyword>
<evidence type="ECO:0000313" key="9">
    <source>
        <dbReference type="Proteomes" id="UP000789390"/>
    </source>
</evidence>
<dbReference type="InterPro" id="IPR044399">
    <property type="entry name" value="Mb-like_M"/>
</dbReference>
<dbReference type="GO" id="GO:0046872">
    <property type="term" value="F:metal ion binding"/>
    <property type="evidence" value="ECO:0007669"/>
    <property type="project" value="UniProtKB-KW"/>
</dbReference>
<evidence type="ECO:0000256" key="5">
    <source>
        <dbReference type="ARBA" id="ARBA00023004"/>
    </source>
</evidence>
<dbReference type="PANTHER" id="PTHR47217:SF1">
    <property type="entry name" value="GLOBIN-LIKE PROTEIN"/>
    <property type="match status" value="1"/>
</dbReference>
<keyword evidence="2 6" id="KW-0349">Heme</keyword>
<dbReference type="PROSITE" id="PS01033">
    <property type="entry name" value="GLOBIN"/>
    <property type="match status" value="1"/>
</dbReference>
<evidence type="ECO:0000256" key="1">
    <source>
        <dbReference type="ARBA" id="ARBA00022448"/>
    </source>
</evidence>
<dbReference type="GO" id="GO:0005576">
    <property type="term" value="C:extracellular region"/>
    <property type="evidence" value="ECO:0007669"/>
    <property type="project" value="InterPro"/>
</dbReference>
<dbReference type="GO" id="GO:0005833">
    <property type="term" value="C:hemoglobin complex"/>
    <property type="evidence" value="ECO:0007669"/>
    <property type="project" value="InterPro"/>
</dbReference>
<dbReference type="OrthoDB" id="6334282at2759"/>
<dbReference type="GO" id="GO:0020037">
    <property type="term" value="F:heme binding"/>
    <property type="evidence" value="ECO:0007669"/>
    <property type="project" value="InterPro"/>
</dbReference>
<evidence type="ECO:0000256" key="4">
    <source>
        <dbReference type="ARBA" id="ARBA00022723"/>
    </source>
</evidence>
<feature type="domain" description="Globin" evidence="7">
    <location>
        <begin position="3"/>
        <end position="170"/>
    </location>
</feature>
<evidence type="ECO:0000313" key="8">
    <source>
        <dbReference type="EMBL" id="CAH0110954.1"/>
    </source>
</evidence>
<dbReference type="AlphaFoldDB" id="A0A8J2RWN7"/>
<evidence type="ECO:0000259" key="7">
    <source>
        <dbReference type="PROSITE" id="PS01033"/>
    </source>
</evidence>
<dbReference type="Pfam" id="PF00042">
    <property type="entry name" value="Globin"/>
    <property type="match status" value="1"/>
</dbReference>
<protein>
    <recommendedName>
        <fullName evidence="7">Globin domain-containing protein</fullName>
    </recommendedName>
</protein>
<dbReference type="Gene3D" id="1.10.490.10">
    <property type="entry name" value="Globins"/>
    <property type="match status" value="1"/>
</dbReference>
<dbReference type="SUPFAM" id="SSF46458">
    <property type="entry name" value="Globin-like"/>
    <property type="match status" value="1"/>
</dbReference>
<gene>
    <name evidence="8" type="ORF">DGAL_LOCUS14562</name>
</gene>
<keyword evidence="3 6" id="KW-0561">Oxygen transport</keyword>
<dbReference type="InterPro" id="IPR009050">
    <property type="entry name" value="Globin-like_sf"/>
</dbReference>
<evidence type="ECO:0000256" key="3">
    <source>
        <dbReference type="ARBA" id="ARBA00022621"/>
    </source>
</evidence>
<dbReference type="CDD" id="cd01040">
    <property type="entry name" value="Mb-like"/>
    <property type="match status" value="1"/>
</dbReference>
<dbReference type="GO" id="GO:0005344">
    <property type="term" value="F:oxygen carrier activity"/>
    <property type="evidence" value="ECO:0007669"/>
    <property type="project" value="UniProtKB-KW"/>
</dbReference>
<keyword evidence="5" id="KW-0408">Iron</keyword>
<evidence type="ECO:0000256" key="2">
    <source>
        <dbReference type="ARBA" id="ARBA00022617"/>
    </source>
</evidence>